<keyword evidence="3" id="KW-1185">Reference proteome</keyword>
<evidence type="ECO:0000256" key="1">
    <source>
        <dbReference type="SAM" id="MobiDB-lite"/>
    </source>
</evidence>
<accession>A0AAD5QTG1</accession>
<protein>
    <submittedName>
        <fullName evidence="2">Uncharacterized protein</fullName>
    </submittedName>
</protein>
<dbReference type="Proteomes" id="UP001196413">
    <property type="component" value="Unassembled WGS sequence"/>
</dbReference>
<comment type="caution">
    <text evidence="2">The sequence shown here is derived from an EMBL/GenBank/DDBJ whole genome shotgun (WGS) entry which is preliminary data.</text>
</comment>
<reference evidence="2" key="1">
    <citation type="submission" date="2021-06" db="EMBL/GenBank/DDBJ databases">
        <title>Parelaphostrongylus tenuis whole genome reference sequence.</title>
        <authorList>
            <person name="Garwood T.J."/>
            <person name="Larsen P.A."/>
            <person name="Fountain-Jones N.M."/>
            <person name="Garbe J.R."/>
            <person name="Macchietto M.G."/>
            <person name="Kania S.A."/>
            <person name="Gerhold R.W."/>
            <person name="Richards J.E."/>
            <person name="Wolf T.M."/>
        </authorList>
    </citation>
    <scope>NUCLEOTIDE SEQUENCE</scope>
    <source>
        <strain evidence="2">MNPRO001-30</strain>
        <tissue evidence="2">Meninges</tissue>
    </source>
</reference>
<gene>
    <name evidence="2" type="ORF">KIN20_024176</name>
</gene>
<name>A0AAD5QTG1_PARTN</name>
<sequence length="85" mass="8807">MCDTDGFDEPDRLDLSRSHPKSTSAAAAAALVVAVAAAGTAPPARQTHALTCNGVDRVSVSVSFNTSRRVSSLCVAVISPLRLRI</sequence>
<feature type="region of interest" description="Disordered" evidence="1">
    <location>
        <begin position="1"/>
        <end position="20"/>
    </location>
</feature>
<proteinExistence type="predicted"/>
<organism evidence="2 3">
    <name type="scientific">Parelaphostrongylus tenuis</name>
    <name type="common">Meningeal worm</name>
    <dbReference type="NCBI Taxonomy" id="148309"/>
    <lineage>
        <taxon>Eukaryota</taxon>
        <taxon>Metazoa</taxon>
        <taxon>Ecdysozoa</taxon>
        <taxon>Nematoda</taxon>
        <taxon>Chromadorea</taxon>
        <taxon>Rhabditida</taxon>
        <taxon>Rhabditina</taxon>
        <taxon>Rhabditomorpha</taxon>
        <taxon>Strongyloidea</taxon>
        <taxon>Metastrongylidae</taxon>
        <taxon>Parelaphostrongylus</taxon>
    </lineage>
</organism>
<dbReference type="AlphaFoldDB" id="A0AAD5QTG1"/>
<evidence type="ECO:0000313" key="2">
    <source>
        <dbReference type="EMBL" id="KAJ1364153.1"/>
    </source>
</evidence>
<evidence type="ECO:0000313" key="3">
    <source>
        <dbReference type="Proteomes" id="UP001196413"/>
    </source>
</evidence>
<dbReference type="EMBL" id="JAHQIW010004880">
    <property type="protein sequence ID" value="KAJ1364153.1"/>
    <property type="molecule type" value="Genomic_DNA"/>
</dbReference>